<accession>A0A814N7F6</accession>
<keyword evidence="2" id="KW-1185">Reference proteome</keyword>
<evidence type="ECO:0000313" key="1">
    <source>
        <dbReference type="EMBL" id="CAF1088150.1"/>
    </source>
</evidence>
<proteinExistence type="predicted"/>
<dbReference type="EMBL" id="CAJNOC010006899">
    <property type="protein sequence ID" value="CAF1088150.1"/>
    <property type="molecule type" value="Genomic_DNA"/>
</dbReference>
<reference evidence="1" key="1">
    <citation type="submission" date="2021-02" db="EMBL/GenBank/DDBJ databases">
        <authorList>
            <person name="Nowell W R."/>
        </authorList>
    </citation>
    <scope>NUCLEOTIDE SEQUENCE</scope>
    <source>
        <strain evidence="1">Ploen Becks lab</strain>
    </source>
</reference>
<gene>
    <name evidence="1" type="ORF">OXX778_LOCUS20530</name>
</gene>
<sequence>MKSMQNAVGITTTKIVNLKQRYAQTAEELIGLFQEYVNMSLMLQKLSNLELVLEGSLILTDKYLCEADKSNELIQRELNIYRQAPELDEGGL</sequence>
<organism evidence="1 2">
    <name type="scientific">Brachionus calyciflorus</name>
    <dbReference type="NCBI Taxonomy" id="104777"/>
    <lineage>
        <taxon>Eukaryota</taxon>
        <taxon>Metazoa</taxon>
        <taxon>Spiralia</taxon>
        <taxon>Gnathifera</taxon>
        <taxon>Rotifera</taxon>
        <taxon>Eurotatoria</taxon>
        <taxon>Monogononta</taxon>
        <taxon>Pseudotrocha</taxon>
        <taxon>Ploima</taxon>
        <taxon>Brachionidae</taxon>
        <taxon>Brachionus</taxon>
    </lineage>
</organism>
<dbReference type="AlphaFoldDB" id="A0A814N7F6"/>
<protein>
    <submittedName>
        <fullName evidence="1">Uncharacterized protein</fullName>
    </submittedName>
</protein>
<comment type="caution">
    <text evidence="1">The sequence shown here is derived from an EMBL/GenBank/DDBJ whole genome shotgun (WGS) entry which is preliminary data.</text>
</comment>
<dbReference type="Proteomes" id="UP000663879">
    <property type="component" value="Unassembled WGS sequence"/>
</dbReference>
<name>A0A814N7F6_9BILA</name>
<evidence type="ECO:0000313" key="2">
    <source>
        <dbReference type="Proteomes" id="UP000663879"/>
    </source>
</evidence>